<keyword evidence="1" id="KW-0805">Transcription regulation</keyword>
<dbReference type="Gene3D" id="1.10.10.60">
    <property type="entry name" value="Homeodomain-like"/>
    <property type="match status" value="2"/>
</dbReference>
<proteinExistence type="predicted"/>
<dbReference type="InterPro" id="IPR018060">
    <property type="entry name" value="HTH_AraC"/>
</dbReference>
<accession>A0A9J6ZHH9</accession>
<dbReference type="PROSITE" id="PS00041">
    <property type="entry name" value="HTH_ARAC_FAMILY_1"/>
    <property type="match status" value="1"/>
</dbReference>
<feature type="domain" description="HTH araC/xylS-type" evidence="5">
    <location>
        <begin position="344"/>
        <end position="442"/>
    </location>
</feature>
<evidence type="ECO:0000256" key="2">
    <source>
        <dbReference type="ARBA" id="ARBA00023125"/>
    </source>
</evidence>
<dbReference type="EMBL" id="CP097899">
    <property type="protein sequence ID" value="URN95635.1"/>
    <property type="molecule type" value="Genomic_DNA"/>
</dbReference>
<dbReference type="CDD" id="cd17536">
    <property type="entry name" value="REC_YesN-like"/>
    <property type="match status" value="1"/>
</dbReference>
<dbReference type="PROSITE" id="PS01124">
    <property type="entry name" value="HTH_ARAC_FAMILY_2"/>
    <property type="match status" value="1"/>
</dbReference>
<dbReference type="PRINTS" id="PR00032">
    <property type="entry name" value="HTHARAC"/>
</dbReference>
<dbReference type="KEGG" id="plig:NAG76_05160"/>
<keyword evidence="3" id="KW-0804">Transcription</keyword>
<name>A0A9J6ZHH9_9BACL</name>
<dbReference type="InterPro" id="IPR001789">
    <property type="entry name" value="Sig_transdc_resp-reg_receiver"/>
</dbReference>
<dbReference type="PANTHER" id="PTHR43280:SF28">
    <property type="entry name" value="HTH-TYPE TRANSCRIPTIONAL ACTIVATOR RHAS"/>
    <property type="match status" value="1"/>
</dbReference>
<dbReference type="GO" id="GO:0003700">
    <property type="term" value="F:DNA-binding transcription factor activity"/>
    <property type="evidence" value="ECO:0007669"/>
    <property type="project" value="InterPro"/>
</dbReference>
<evidence type="ECO:0000256" key="4">
    <source>
        <dbReference type="PROSITE-ProRule" id="PRU00169"/>
    </source>
</evidence>
<dbReference type="SUPFAM" id="SSF52172">
    <property type="entry name" value="CheY-like"/>
    <property type="match status" value="1"/>
</dbReference>
<organism evidence="7 8">
    <name type="scientific">Candidatus Pristimantibacillus lignocellulolyticus</name>
    <dbReference type="NCBI Taxonomy" id="2994561"/>
    <lineage>
        <taxon>Bacteria</taxon>
        <taxon>Bacillati</taxon>
        <taxon>Bacillota</taxon>
        <taxon>Bacilli</taxon>
        <taxon>Bacillales</taxon>
        <taxon>Paenibacillaceae</taxon>
        <taxon>Candidatus Pristimantibacillus</taxon>
    </lineage>
</organism>
<keyword evidence="4" id="KW-0597">Phosphoprotein</keyword>
<dbReference type="SMART" id="SM00342">
    <property type="entry name" value="HTH_ARAC"/>
    <property type="match status" value="1"/>
</dbReference>
<dbReference type="GO" id="GO:0043565">
    <property type="term" value="F:sequence-specific DNA binding"/>
    <property type="evidence" value="ECO:0007669"/>
    <property type="project" value="InterPro"/>
</dbReference>
<dbReference type="InterPro" id="IPR020449">
    <property type="entry name" value="Tscrpt_reg_AraC-type_HTH"/>
</dbReference>
<dbReference type="InterPro" id="IPR009057">
    <property type="entry name" value="Homeodomain-like_sf"/>
</dbReference>
<dbReference type="Pfam" id="PF00072">
    <property type="entry name" value="Response_reg"/>
    <property type="match status" value="1"/>
</dbReference>
<dbReference type="SMART" id="SM00448">
    <property type="entry name" value="REC"/>
    <property type="match status" value="1"/>
</dbReference>
<protein>
    <submittedName>
        <fullName evidence="7">AraC family transcriptional regulator</fullName>
    </submittedName>
</protein>
<dbReference type="InterPro" id="IPR011006">
    <property type="entry name" value="CheY-like_superfamily"/>
</dbReference>
<dbReference type="PANTHER" id="PTHR43280">
    <property type="entry name" value="ARAC-FAMILY TRANSCRIPTIONAL REGULATOR"/>
    <property type="match status" value="1"/>
</dbReference>
<dbReference type="InterPro" id="IPR018062">
    <property type="entry name" value="HTH_AraC-typ_CS"/>
</dbReference>
<dbReference type="SUPFAM" id="SSF46689">
    <property type="entry name" value="Homeodomain-like"/>
    <property type="match status" value="2"/>
</dbReference>
<dbReference type="GO" id="GO:0000160">
    <property type="term" value="P:phosphorelay signal transduction system"/>
    <property type="evidence" value="ECO:0007669"/>
    <property type="project" value="InterPro"/>
</dbReference>
<feature type="modified residue" description="4-aspartylphosphate" evidence="4">
    <location>
        <position position="55"/>
    </location>
</feature>
<dbReference type="InterPro" id="IPR041522">
    <property type="entry name" value="CdaR_GGDEF"/>
</dbReference>
<dbReference type="Gene3D" id="3.40.50.2300">
    <property type="match status" value="1"/>
</dbReference>
<evidence type="ECO:0000259" key="6">
    <source>
        <dbReference type="PROSITE" id="PS50110"/>
    </source>
</evidence>
<dbReference type="Pfam" id="PF12833">
    <property type="entry name" value="HTH_18"/>
    <property type="match status" value="1"/>
</dbReference>
<evidence type="ECO:0000313" key="7">
    <source>
        <dbReference type="EMBL" id="URN95635.1"/>
    </source>
</evidence>
<dbReference type="PROSITE" id="PS50110">
    <property type="entry name" value="RESPONSE_REGULATORY"/>
    <property type="match status" value="1"/>
</dbReference>
<dbReference type="Pfam" id="PF17853">
    <property type="entry name" value="GGDEF_2"/>
    <property type="match status" value="1"/>
</dbReference>
<evidence type="ECO:0000313" key="8">
    <source>
        <dbReference type="Proteomes" id="UP001056756"/>
    </source>
</evidence>
<keyword evidence="2" id="KW-0238">DNA-binding</keyword>
<gene>
    <name evidence="7" type="ORF">NAG76_05160</name>
</gene>
<dbReference type="AlphaFoldDB" id="A0A9J6ZHH9"/>
<dbReference type="Proteomes" id="UP001056756">
    <property type="component" value="Chromosome"/>
</dbReference>
<evidence type="ECO:0000259" key="5">
    <source>
        <dbReference type="PROSITE" id="PS01124"/>
    </source>
</evidence>
<feature type="domain" description="Response regulatory" evidence="6">
    <location>
        <begin position="3"/>
        <end position="120"/>
    </location>
</feature>
<reference evidence="7" key="1">
    <citation type="submission" date="2022-05" db="EMBL/GenBank/DDBJ databases">
        <title>Novel bacterial taxa in a minimal lignocellulolytic consortium and its capacity to transform plastics disclosed by genome-resolved metagenomics.</title>
        <authorList>
            <person name="Rodriguez C.A.D."/>
            <person name="Diaz-Garcia L."/>
            <person name="Herrera K."/>
            <person name="Tarazona N.A."/>
            <person name="Sproer C."/>
            <person name="Overmann J."/>
            <person name="Jimenez D.J."/>
        </authorList>
    </citation>
    <scope>NUCLEOTIDE SEQUENCE</scope>
    <source>
        <strain evidence="7">MAG5</strain>
    </source>
</reference>
<evidence type="ECO:0000256" key="3">
    <source>
        <dbReference type="ARBA" id="ARBA00023163"/>
    </source>
</evidence>
<sequence length="443" mass="51376">MYRILIADDEALEREGMEWIINNMMPGQFEIIQAENGRDAIQKSLIYKPHIIMMDIRMPGIDGLTALKNIISALPHTRMVLLTAYDYFEYAKEALKMGVRDYFVKPANRNDIVKLLHALIDEIATEQATLQQQQLKDQQLSELIPLVKTELALGLMSDNITNEDIYSLADSLQLRIEQCCAIVIALPQSYQLRKELYDTFTLQLHNHIQEIYHYVASTVFNDHIAVFIMAAEANYSLHTMRSHIGALCQLLLNINLFNIGYNEPIAIGVGNIHHNVHGARRSYFEAVFASTNANEKQRLCLFQDMEQQVTQPLLLSASDRMSYVQVAIQQIRQEREHQTFNMIDHAIQYIEKNYKRELSLEETAEHVHLNPYYFSKVFKQQTGETFIDYVTNIRIHHAKQWMTNKDLSLKEICYLVGYNDPNYFSRVFKKVVGKTPSEYRSTI</sequence>
<evidence type="ECO:0000256" key="1">
    <source>
        <dbReference type="ARBA" id="ARBA00023015"/>
    </source>
</evidence>